<dbReference type="GO" id="GO:0046872">
    <property type="term" value="F:metal ion binding"/>
    <property type="evidence" value="ECO:0007669"/>
    <property type="project" value="UniProtKB-KW"/>
</dbReference>
<dbReference type="RefSeq" id="WP_099323937.1">
    <property type="nucleotide sequence ID" value="NZ_LT934425.1"/>
</dbReference>
<dbReference type="KEGG" id="kst:KSMBR1_0531"/>
<evidence type="ECO:0000259" key="9">
    <source>
        <dbReference type="Pfam" id="PF00483"/>
    </source>
</evidence>
<evidence type="ECO:0000256" key="8">
    <source>
        <dbReference type="ARBA" id="ARBA00049336"/>
    </source>
</evidence>
<evidence type="ECO:0000256" key="4">
    <source>
        <dbReference type="ARBA" id="ARBA00022679"/>
    </source>
</evidence>
<dbReference type="Proteomes" id="UP000221734">
    <property type="component" value="Chromosome Kuenenia_stuttgartiensis_MBR1"/>
</dbReference>
<dbReference type="EMBL" id="LT934425">
    <property type="protein sequence ID" value="SOH03045.1"/>
    <property type="molecule type" value="Genomic_DNA"/>
</dbReference>
<name>A0A2C9CBL6_KUEST</name>
<dbReference type="PANTHER" id="PTHR43532:SF1">
    <property type="entry name" value="GLUCOSE-1-PHOSPHATE THYMIDYLYLTRANSFERASE 1"/>
    <property type="match status" value="1"/>
</dbReference>
<evidence type="ECO:0000256" key="1">
    <source>
        <dbReference type="ARBA" id="ARBA00001946"/>
    </source>
</evidence>
<organism evidence="10 11">
    <name type="scientific">Kuenenia stuttgartiensis</name>
    <dbReference type="NCBI Taxonomy" id="174633"/>
    <lineage>
        <taxon>Bacteria</taxon>
        <taxon>Pseudomonadati</taxon>
        <taxon>Planctomycetota</taxon>
        <taxon>Candidatus Brocadiia</taxon>
        <taxon>Candidatus Brocadiales</taxon>
        <taxon>Candidatus Brocadiaceae</taxon>
        <taxon>Candidatus Kuenenia</taxon>
    </lineage>
</organism>
<dbReference type="InterPro" id="IPR005907">
    <property type="entry name" value="G1P_thy_trans_s"/>
</dbReference>
<protein>
    <recommendedName>
        <fullName evidence="3">glucose-1-phosphate thymidylyltransferase</fullName>
        <ecNumber evidence="3">2.7.7.24</ecNumber>
    </recommendedName>
</protein>
<evidence type="ECO:0000256" key="2">
    <source>
        <dbReference type="ARBA" id="ARBA00010480"/>
    </source>
</evidence>
<evidence type="ECO:0000313" key="10">
    <source>
        <dbReference type="EMBL" id="SOH03045.1"/>
    </source>
</evidence>
<gene>
    <name evidence="10" type="primary">rfbA_1</name>
    <name evidence="10" type="ORF">KSMBR1_0531</name>
</gene>
<comment type="catalytic activity">
    <reaction evidence="8">
        <text>dTTP + alpha-D-glucose 1-phosphate + H(+) = dTDP-alpha-D-glucose + diphosphate</text>
        <dbReference type="Rhea" id="RHEA:15225"/>
        <dbReference type="ChEBI" id="CHEBI:15378"/>
        <dbReference type="ChEBI" id="CHEBI:33019"/>
        <dbReference type="ChEBI" id="CHEBI:37568"/>
        <dbReference type="ChEBI" id="CHEBI:57477"/>
        <dbReference type="ChEBI" id="CHEBI:58601"/>
        <dbReference type="EC" id="2.7.7.24"/>
    </reaction>
</comment>
<dbReference type="Gene3D" id="3.90.550.10">
    <property type="entry name" value="Spore Coat Polysaccharide Biosynthesis Protein SpsA, Chain A"/>
    <property type="match status" value="1"/>
</dbReference>
<comment type="similarity">
    <text evidence="2">Belongs to the glucose-1-phosphate thymidylyltransferase family.</text>
</comment>
<evidence type="ECO:0000256" key="7">
    <source>
        <dbReference type="ARBA" id="ARBA00022842"/>
    </source>
</evidence>
<keyword evidence="11" id="KW-1185">Reference proteome</keyword>
<comment type="cofactor">
    <cofactor evidence="1">
        <name>Mg(2+)</name>
        <dbReference type="ChEBI" id="CHEBI:18420"/>
    </cofactor>
</comment>
<keyword evidence="4 10" id="KW-0808">Transferase</keyword>
<keyword evidence="6" id="KW-0479">Metal-binding</keyword>
<proteinExistence type="inferred from homology"/>
<keyword evidence="7" id="KW-0460">Magnesium</keyword>
<sequence>MRTKRDIVGLIPAGGKASRISPLPCSKELYPIGFRYVENNNARRPKVVSHYILEKMRMANITKAYIILREGKWDIPTYYGDGKLLDMHLAYLMMGLPYGVPYTLDQAYPFVQDALVALGFPDIIFQPDNAYVRVLDKQAETGSDIVLGLFPTDRPHKNDMVELDTNSQIRALHIKPENTQLTYTWQIAVWTPAFTDYMHNYVSGRKESDNLGYKKELFVGDVIQAAIENKIRIDSVLFKEGNCLDIGTPEDLMKALYVNLAKENQGDQGIC</sequence>
<evidence type="ECO:0000256" key="3">
    <source>
        <dbReference type="ARBA" id="ARBA00012461"/>
    </source>
</evidence>
<dbReference type="AlphaFoldDB" id="A0A2C9CBL6"/>
<dbReference type="SUPFAM" id="SSF53448">
    <property type="entry name" value="Nucleotide-diphospho-sugar transferases"/>
    <property type="match status" value="1"/>
</dbReference>
<evidence type="ECO:0000256" key="6">
    <source>
        <dbReference type="ARBA" id="ARBA00022723"/>
    </source>
</evidence>
<dbReference type="Pfam" id="PF00483">
    <property type="entry name" value="NTP_transferase"/>
    <property type="match status" value="1"/>
</dbReference>
<dbReference type="PANTHER" id="PTHR43532">
    <property type="entry name" value="GLUCOSE-1-PHOSPHATE THYMIDYLYLTRANSFERASE"/>
    <property type="match status" value="1"/>
</dbReference>
<dbReference type="EC" id="2.7.7.24" evidence="3"/>
<reference evidence="11" key="1">
    <citation type="submission" date="2017-10" db="EMBL/GenBank/DDBJ databases">
        <authorList>
            <person name="Frank J."/>
        </authorList>
    </citation>
    <scope>NUCLEOTIDE SEQUENCE [LARGE SCALE GENOMIC DNA]</scope>
</reference>
<feature type="domain" description="Nucleotidyl transferase" evidence="9">
    <location>
        <begin position="9"/>
        <end position="256"/>
    </location>
</feature>
<evidence type="ECO:0000256" key="5">
    <source>
        <dbReference type="ARBA" id="ARBA00022695"/>
    </source>
</evidence>
<dbReference type="InterPro" id="IPR005835">
    <property type="entry name" value="NTP_transferase_dom"/>
</dbReference>
<evidence type="ECO:0000313" key="11">
    <source>
        <dbReference type="Proteomes" id="UP000221734"/>
    </source>
</evidence>
<accession>A0A2C9CBL6</accession>
<dbReference type="GO" id="GO:0008879">
    <property type="term" value="F:glucose-1-phosphate thymidylyltransferase activity"/>
    <property type="evidence" value="ECO:0007669"/>
    <property type="project" value="UniProtKB-EC"/>
</dbReference>
<dbReference type="OrthoDB" id="9801899at2"/>
<keyword evidence="5 10" id="KW-0548">Nucleotidyltransferase</keyword>
<dbReference type="InterPro" id="IPR029044">
    <property type="entry name" value="Nucleotide-diphossugar_trans"/>
</dbReference>